<dbReference type="RefSeq" id="WP_310256276.1">
    <property type="nucleotide sequence ID" value="NZ_JAVDWA010000001.1"/>
</dbReference>
<evidence type="ECO:0000256" key="3">
    <source>
        <dbReference type="ARBA" id="ARBA00022692"/>
    </source>
</evidence>
<organism evidence="7 8">
    <name type="scientific">Fictibacillus barbaricus</name>
    <dbReference type="NCBI Taxonomy" id="182136"/>
    <lineage>
        <taxon>Bacteria</taxon>
        <taxon>Bacillati</taxon>
        <taxon>Bacillota</taxon>
        <taxon>Bacilli</taxon>
        <taxon>Bacillales</taxon>
        <taxon>Fictibacillaceae</taxon>
        <taxon>Fictibacillus</taxon>
    </lineage>
</organism>
<reference evidence="7 8" key="1">
    <citation type="submission" date="2023-07" db="EMBL/GenBank/DDBJ databases">
        <title>Sorghum-associated microbial communities from plants grown in Nebraska, USA.</title>
        <authorList>
            <person name="Schachtman D."/>
        </authorList>
    </citation>
    <scope>NUCLEOTIDE SEQUENCE [LARGE SCALE GENOMIC DNA]</scope>
    <source>
        <strain evidence="7 8">BE211</strain>
    </source>
</reference>
<dbReference type="Proteomes" id="UP001258181">
    <property type="component" value="Unassembled WGS sequence"/>
</dbReference>
<comment type="similarity">
    <text evidence="2">Belongs to the autoinducer-2 exporter (AI-2E) (TC 2.A.86) family.</text>
</comment>
<evidence type="ECO:0000256" key="4">
    <source>
        <dbReference type="ARBA" id="ARBA00022989"/>
    </source>
</evidence>
<name>A0ABU1TWQ5_9BACL</name>
<feature type="transmembrane region" description="Helical" evidence="6">
    <location>
        <begin position="69"/>
        <end position="90"/>
    </location>
</feature>
<evidence type="ECO:0000313" key="8">
    <source>
        <dbReference type="Proteomes" id="UP001258181"/>
    </source>
</evidence>
<feature type="transmembrane region" description="Helical" evidence="6">
    <location>
        <begin position="314"/>
        <end position="343"/>
    </location>
</feature>
<gene>
    <name evidence="7" type="ORF">J2X07_000607</name>
</gene>
<accession>A0ABU1TWQ5</accession>
<dbReference type="Pfam" id="PF01594">
    <property type="entry name" value="AI-2E_transport"/>
    <property type="match status" value="1"/>
</dbReference>
<evidence type="ECO:0000256" key="2">
    <source>
        <dbReference type="ARBA" id="ARBA00009773"/>
    </source>
</evidence>
<feature type="transmembrane region" description="Helical" evidence="6">
    <location>
        <begin position="33"/>
        <end position="54"/>
    </location>
</feature>
<feature type="transmembrane region" description="Helical" evidence="6">
    <location>
        <begin position="161"/>
        <end position="183"/>
    </location>
</feature>
<evidence type="ECO:0000256" key="6">
    <source>
        <dbReference type="SAM" id="Phobius"/>
    </source>
</evidence>
<keyword evidence="3 6" id="KW-0812">Transmembrane</keyword>
<comment type="caution">
    <text evidence="7">The sequence shown here is derived from an EMBL/GenBank/DDBJ whole genome shotgun (WGS) entry which is preliminary data.</text>
</comment>
<dbReference type="EMBL" id="JAVDWA010000001">
    <property type="protein sequence ID" value="MDR7071632.1"/>
    <property type="molecule type" value="Genomic_DNA"/>
</dbReference>
<dbReference type="InterPro" id="IPR002549">
    <property type="entry name" value="AI-2E-like"/>
</dbReference>
<protein>
    <submittedName>
        <fullName evidence="7">PurR-regulated permease PerM</fullName>
    </submittedName>
</protein>
<feature type="transmembrane region" description="Helical" evidence="6">
    <location>
        <begin position="6"/>
        <end position="24"/>
    </location>
</feature>
<feature type="transmembrane region" description="Helical" evidence="6">
    <location>
        <begin position="272"/>
        <end position="293"/>
    </location>
</feature>
<comment type="subcellular location">
    <subcellularLocation>
        <location evidence="1">Membrane</location>
        <topology evidence="1">Multi-pass membrane protein</topology>
    </subcellularLocation>
</comment>
<dbReference type="PANTHER" id="PTHR21716:SF69">
    <property type="entry name" value="TRANSPORT PROTEIN YUBA-RELATED"/>
    <property type="match status" value="1"/>
</dbReference>
<sequence>MPESKAFRFGYGLLLAFLIIYVGIKINFIFHPLFILVNTLFFPFLVAGVLYYLFRPLVIYLESKNQPRVLSILLIYMVAVVVITTLIYVVGPILQKQVNNLVTNTPELIDSTRSKIDDLQHNKWISRFQENKNLNTDKISNKVTHYLSTSFSNIGRNISGFISVITGIVTVLVTVPFILFYMLKEGEKAPQFVLRLLPAVQRKNGIKILRDLDSALSSYIQGQIIVSACVGVLLFIGYLIIGLDYSLILALIGMFTNVIPFLGPIIAIIPALIVAALTSPFMLAKVLIVMVIAQQIDNHIISPQVMGRSLEIHPLTIISILLVSGSLGGVLGLILAVPFYAVLKVIVQHTYRLLKLRKEKETDTVI</sequence>
<evidence type="ECO:0000256" key="1">
    <source>
        <dbReference type="ARBA" id="ARBA00004141"/>
    </source>
</evidence>
<feature type="transmembrane region" description="Helical" evidence="6">
    <location>
        <begin position="247"/>
        <end position="266"/>
    </location>
</feature>
<keyword evidence="5 6" id="KW-0472">Membrane</keyword>
<keyword evidence="4 6" id="KW-1133">Transmembrane helix</keyword>
<evidence type="ECO:0000313" key="7">
    <source>
        <dbReference type="EMBL" id="MDR7071632.1"/>
    </source>
</evidence>
<proteinExistence type="inferred from homology"/>
<feature type="transmembrane region" description="Helical" evidence="6">
    <location>
        <begin position="219"/>
        <end position="240"/>
    </location>
</feature>
<keyword evidence="8" id="KW-1185">Reference proteome</keyword>
<dbReference type="PANTHER" id="PTHR21716">
    <property type="entry name" value="TRANSMEMBRANE PROTEIN"/>
    <property type="match status" value="1"/>
</dbReference>
<evidence type="ECO:0000256" key="5">
    <source>
        <dbReference type="ARBA" id="ARBA00023136"/>
    </source>
</evidence>